<dbReference type="InterPro" id="IPR038578">
    <property type="entry name" value="GT29-like_sf"/>
</dbReference>
<evidence type="ECO:0000313" key="12">
    <source>
        <dbReference type="EMBL" id="CCO14725.1"/>
    </source>
</evidence>
<evidence type="ECO:0000256" key="11">
    <source>
        <dbReference type="SAM" id="MobiDB-lite"/>
    </source>
</evidence>
<dbReference type="GO" id="GO:0008373">
    <property type="term" value="F:sialyltransferase activity"/>
    <property type="evidence" value="ECO:0007669"/>
    <property type="project" value="InterPro"/>
</dbReference>
<dbReference type="Proteomes" id="UP000198341">
    <property type="component" value="Chromosome 2"/>
</dbReference>
<comment type="similarity">
    <text evidence="2">Belongs to the glycosyltransferase 29 family.</text>
</comment>
<feature type="compositionally biased region" description="Basic and acidic residues" evidence="11">
    <location>
        <begin position="413"/>
        <end position="426"/>
    </location>
</feature>
<dbReference type="OrthoDB" id="10264956at2759"/>
<dbReference type="GO" id="GO:0000139">
    <property type="term" value="C:Golgi membrane"/>
    <property type="evidence" value="ECO:0007669"/>
    <property type="project" value="UniProtKB-SubCell"/>
</dbReference>
<dbReference type="AlphaFoldDB" id="K8EQM8"/>
<evidence type="ECO:0000256" key="5">
    <source>
        <dbReference type="ARBA" id="ARBA00022692"/>
    </source>
</evidence>
<feature type="region of interest" description="Disordered" evidence="11">
    <location>
        <begin position="368"/>
        <end position="434"/>
    </location>
</feature>
<sequence length="470" mass="51645">MGLTTEARRTTMEFPSSHVSVPFASRSGTTAPEEDNKSEAFCSPSGVLSTPRMNKAASKVFVDGMPERMLPKPSQIFKTVDVVEDGHTSSSSSKGVPERIARRVKFKRCAVVGNGGILKSAEFGQAIDAHDVVFRQNQAPTATYELFVGEKTTFRVLNKKWTQQYSRGDKEYLPLEKDVYLIASRGIDKIARNLVKAYPRRPDVRVVGLESAVRGAVGKLMREFKSKADKCLAKGFKPKGGNTPSSGIISTVLAMSLCDEVNLYGFGVDDRNVGRGWRNQLPSALPPEAKYQYYVLRGTERSGVDAVHSMELEHAILDGLVGAGYINRCGAGKETCGLNPRKKIGRLGNRKDLLKAESMFNAREIMMRERASKGKEEKEEEDGGGDDDDEHKDDAVSTTGKAFYGENSNESNSDDKIEEAGELDERLSDDELDEDDALTKMMNFAAKGMKYLFSSSSSSVLDEDDPLAPR</sequence>
<evidence type="ECO:0000313" key="13">
    <source>
        <dbReference type="Proteomes" id="UP000198341"/>
    </source>
</evidence>
<dbReference type="KEGG" id="bpg:Bathy02g03500"/>
<keyword evidence="9" id="KW-0472">Membrane</keyword>
<comment type="subcellular location">
    <subcellularLocation>
        <location evidence="1">Golgi apparatus membrane</location>
        <topology evidence="1">Single-pass type II membrane protein</topology>
    </subcellularLocation>
</comment>
<evidence type="ECO:0000256" key="9">
    <source>
        <dbReference type="ARBA" id="ARBA00023136"/>
    </source>
</evidence>
<dbReference type="EMBL" id="FO082277">
    <property type="protein sequence ID" value="CCO14725.1"/>
    <property type="molecule type" value="Genomic_DNA"/>
</dbReference>
<keyword evidence="8" id="KW-0333">Golgi apparatus</keyword>
<evidence type="ECO:0000256" key="6">
    <source>
        <dbReference type="ARBA" id="ARBA00022968"/>
    </source>
</evidence>
<keyword evidence="10" id="KW-0325">Glycoprotein</keyword>
<feature type="compositionally biased region" description="Acidic residues" evidence="11">
    <location>
        <begin position="378"/>
        <end position="391"/>
    </location>
</feature>
<keyword evidence="4" id="KW-0808">Transferase</keyword>
<reference evidence="12 13" key="1">
    <citation type="submission" date="2011-10" db="EMBL/GenBank/DDBJ databases">
        <authorList>
            <person name="Genoscope - CEA"/>
        </authorList>
    </citation>
    <scope>NUCLEOTIDE SEQUENCE [LARGE SCALE GENOMIC DNA]</scope>
    <source>
        <strain evidence="12 13">RCC 1105</strain>
    </source>
</reference>
<evidence type="ECO:0000256" key="4">
    <source>
        <dbReference type="ARBA" id="ARBA00022679"/>
    </source>
</evidence>
<dbReference type="RefSeq" id="XP_007514485.1">
    <property type="nucleotide sequence ID" value="XM_007514423.1"/>
</dbReference>
<dbReference type="Gene3D" id="3.90.1480.20">
    <property type="entry name" value="Glycosyl transferase family 29"/>
    <property type="match status" value="1"/>
</dbReference>
<proteinExistence type="inferred from homology"/>
<keyword evidence="13" id="KW-1185">Reference proteome</keyword>
<dbReference type="eggNOG" id="KOG2692">
    <property type="taxonomic scope" value="Eukaryota"/>
</dbReference>
<feature type="compositionally biased region" description="Polar residues" evidence="11">
    <location>
        <begin position="396"/>
        <end position="411"/>
    </location>
</feature>
<name>K8EQM8_9CHLO</name>
<feature type="compositionally biased region" description="Basic and acidic residues" evidence="11">
    <location>
        <begin position="1"/>
        <end position="11"/>
    </location>
</feature>
<evidence type="ECO:0000256" key="1">
    <source>
        <dbReference type="ARBA" id="ARBA00004323"/>
    </source>
</evidence>
<evidence type="ECO:0000256" key="10">
    <source>
        <dbReference type="ARBA" id="ARBA00023180"/>
    </source>
</evidence>
<accession>K8EQM8</accession>
<feature type="compositionally biased region" description="Basic and acidic residues" evidence="11">
    <location>
        <begin position="368"/>
        <end position="377"/>
    </location>
</feature>
<evidence type="ECO:0000256" key="2">
    <source>
        <dbReference type="ARBA" id="ARBA00006003"/>
    </source>
</evidence>
<keyword evidence="6" id="KW-0735">Signal-anchor</keyword>
<keyword evidence="7" id="KW-1133">Transmembrane helix</keyword>
<keyword evidence="3" id="KW-0328">Glycosyltransferase</keyword>
<dbReference type="PANTHER" id="PTHR11987:SF36">
    <property type="entry name" value="SIA-ALPHA-2,3-GAL-BETA-1,4-GLCNAC-R:ALPHA 2,8-SIALYLTRANSFERASE"/>
    <property type="match status" value="1"/>
</dbReference>
<evidence type="ECO:0000256" key="3">
    <source>
        <dbReference type="ARBA" id="ARBA00022676"/>
    </source>
</evidence>
<dbReference type="Pfam" id="PF00777">
    <property type="entry name" value="Glyco_transf_29"/>
    <property type="match status" value="1"/>
</dbReference>
<evidence type="ECO:0000256" key="8">
    <source>
        <dbReference type="ARBA" id="ARBA00023034"/>
    </source>
</evidence>
<organism evidence="12 13">
    <name type="scientific">Bathycoccus prasinos</name>
    <dbReference type="NCBI Taxonomy" id="41875"/>
    <lineage>
        <taxon>Eukaryota</taxon>
        <taxon>Viridiplantae</taxon>
        <taxon>Chlorophyta</taxon>
        <taxon>Mamiellophyceae</taxon>
        <taxon>Mamiellales</taxon>
        <taxon>Bathycoccaceae</taxon>
        <taxon>Bathycoccus</taxon>
    </lineage>
</organism>
<evidence type="ECO:0000256" key="7">
    <source>
        <dbReference type="ARBA" id="ARBA00022989"/>
    </source>
</evidence>
<gene>
    <name evidence="12" type="ORF">Bathy02g03500</name>
</gene>
<dbReference type="InterPro" id="IPR001675">
    <property type="entry name" value="Glyco_trans_29"/>
</dbReference>
<feature type="region of interest" description="Disordered" evidence="11">
    <location>
        <begin position="1"/>
        <end position="50"/>
    </location>
</feature>
<dbReference type="CDD" id="cd19952">
    <property type="entry name" value="GT29"/>
    <property type="match status" value="1"/>
</dbReference>
<keyword evidence="5" id="KW-0812">Transmembrane</keyword>
<dbReference type="GeneID" id="19017463"/>
<dbReference type="InterPro" id="IPR050943">
    <property type="entry name" value="Glycosyltr_29_Sialyltrsf"/>
</dbReference>
<dbReference type="PANTHER" id="PTHR11987">
    <property type="entry name" value="ALPHA-2,8-SIALYLTRANSFERASE"/>
    <property type="match status" value="1"/>
</dbReference>
<protein>
    <submittedName>
        <fullName evidence="12">CMP-N-acetylneuraminate-beta-galactosamide-alpha-2,3-sialyltransferase 1</fullName>
    </submittedName>
</protein>